<keyword evidence="8" id="KW-1185">Reference proteome</keyword>
<proteinExistence type="inferred from homology"/>
<gene>
    <name evidence="9" type="primary">LOC113100355</name>
</gene>
<evidence type="ECO:0000256" key="1">
    <source>
        <dbReference type="ARBA" id="ARBA00006410"/>
    </source>
</evidence>
<dbReference type="Proteomes" id="UP000515129">
    <property type="component" value="Unplaced"/>
</dbReference>
<dbReference type="InterPro" id="IPR039706">
    <property type="entry name" value="MINAR1-like"/>
</dbReference>
<dbReference type="GO" id="GO:0008285">
    <property type="term" value="P:negative regulation of cell population proliferation"/>
    <property type="evidence" value="ECO:0007669"/>
    <property type="project" value="TreeGrafter"/>
</dbReference>
<dbReference type="Pfam" id="PF06789">
    <property type="entry name" value="MINAR1_C"/>
    <property type="match status" value="1"/>
</dbReference>
<evidence type="ECO:0000259" key="7">
    <source>
        <dbReference type="Pfam" id="PF06789"/>
    </source>
</evidence>
<evidence type="ECO:0000256" key="6">
    <source>
        <dbReference type="SAM" id="Phobius"/>
    </source>
</evidence>
<dbReference type="GeneID" id="113100355"/>
<evidence type="ECO:0000313" key="8">
    <source>
        <dbReference type="Proteomes" id="UP000515129"/>
    </source>
</evidence>
<keyword evidence="3 6" id="KW-1133">Transmembrane helix</keyword>
<comment type="subcellular location">
    <subcellularLocation>
        <location evidence="5">Endomembrane system</location>
        <topology evidence="5">Single-pass membrane protein</topology>
    </subcellularLocation>
</comment>
<sequence>MTERPKVTWSQSDLTPLDFQAPESLEFWTDEIYTPASDTLLRRSHSFTRCSRNQAYRIAALSITATLILILIIVIPVSTA</sequence>
<name>A0A6P6PJM0_CARAU</name>
<organism evidence="8 9">
    <name type="scientific">Carassius auratus</name>
    <name type="common">Goldfish</name>
    <dbReference type="NCBI Taxonomy" id="7957"/>
    <lineage>
        <taxon>Eukaryota</taxon>
        <taxon>Metazoa</taxon>
        <taxon>Chordata</taxon>
        <taxon>Craniata</taxon>
        <taxon>Vertebrata</taxon>
        <taxon>Euteleostomi</taxon>
        <taxon>Actinopterygii</taxon>
        <taxon>Neopterygii</taxon>
        <taxon>Teleostei</taxon>
        <taxon>Ostariophysi</taxon>
        <taxon>Cypriniformes</taxon>
        <taxon>Cyprinidae</taxon>
        <taxon>Cyprininae</taxon>
        <taxon>Carassius</taxon>
    </lineage>
</organism>
<dbReference type="OrthoDB" id="8875526at2759"/>
<dbReference type="InterPro" id="IPR009626">
    <property type="entry name" value="MINAR1-like_C"/>
</dbReference>
<feature type="transmembrane region" description="Helical" evidence="6">
    <location>
        <begin position="58"/>
        <end position="77"/>
    </location>
</feature>
<protein>
    <submittedName>
        <fullName evidence="9">Major intrinsically disordered Notch2-binding receptor 1-like</fullName>
    </submittedName>
</protein>
<dbReference type="RefSeq" id="XP_026120962.1">
    <property type="nucleotide sequence ID" value="XM_026265177.1"/>
</dbReference>
<dbReference type="PANTHER" id="PTHR31530">
    <property type="entry name" value="MAJOR INTRINSICALLY DISORDERED NOTCH2-BINDING RECEPTOR 1 MINAR1 FAMILY MEMBER"/>
    <property type="match status" value="1"/>
</dbReference>
<dbReference type="KEGG" id="caua:113100355"/>
<evidence type="ECO:0000256" key="2">
    <source>
        <dbReference type="ARBA" id="ARBA00022692"/>
    </source>
</evidence>
<keyword evidence="4 6" id="KW-0472">Membrane</keyword>
<evidence type="ECO:0000256" key="3">
    <source>
        <dbReference type="ARBA" id="ARBA00022989"/>
    </source>
</evidence>
<evidence type="ECO:0000256" key="4">
    <source>
        <dbReference type="ARBA" id="ARBA00023136"/>
    </source>
</evidence>
<evidence type="ECO:0000256" key="5">
    <source>
        <dbReference type="ARBA" id="ARBA00037847"/>
    </source>
</evidence>
<dbReference type="GO" id="GO:0012505">
    <property type="term" value="C:endomembrane system"/>
    <property type="evidence" value="ECO:0007669"/>
    <property type="project" value="UniProtKB-SubCell"/>
</dbReference>
<keyword evidence="2 6" id="KW-0812">Transmembrane</keyword>
<dbReference type="PANTHER" id="PTHR31530:SF2">
    <property type="entry name" value="MAJOR INTRINSICALLY DISORDERED NOTCH2-BINDING RECEPTOR 1"/>
    <property type="match status" value="1"/>
</dbReference>
<comment type="similarity">
    <text evidence="1">Belongs to the MINAR family.</text>
</comment>
<dbReference type="AlphaFoldDB" id="A0A6P6PJM0"/>
<evidence type="ECO:0000313" key="9">
    <source>
        <dbReference type="RefSeq" id="XP_026120962.1"/>
    </source>
</evidence>
<dbReference type="GO" id="GO:0032007">
    <property type="term" value="P:negative regulation of TOR signaling"/>
    <property type="evidence" value="ECO:0007669"/>
    <property type="project" value="TreeGrafter"/>
</dbReference>
<accession>A0A6P6PJM0</accession>
<dbReference type="GO" id="GO:0005886">
    <property type="term" value="C:plasma membrane"/>
    <property type="evidence" value="ECO:0007669"/>
    <property type="project" value="TreeGrafter"/>
</dbReference>
<feature type="domain" description="Major intrinsically disordered Notch2-binding receptor 1-like C-terminal" evidence="7">
    <location>
        <begin position="13"/>
        <end position="79"/>
    </location>
</feature>
<reference evidence="9" key="1">
    <citation type="submission" date="2025-08" db="UniProtKB">
        <authorList>
            <consortium name="RefSeq"/>
        </authorList>
    </citation>
    <scope>IDENTIFICATION</scope>
    <source>
        <strain evidence="9">Wakin</strain>
        <tissue evidence="9">Muscle</tissue>
    </source>
</reference>